<dbReference type="EMBL" id="JBHFPV010000001">
    <property type="protein sequence ID" value="MFH6603394.1"/>
    <property type="molecule type" value="Genomic_DNA"/>
</dbReference>
<sequence length="467" mass="53505">MKKFVFHLILGFLSFGSISAQDTLVLKFDEYLGYVKKFHPIAKQAQLTLGIGQANLMKARGGFDPKVEIDYDRKEFKGTEYYDRLNATFKIPTWYGIELKGNFQQNEGDFLNPVETVPSEGLYSAGVSVSLGRDSWINGRMATLKQAKLFRERTKADFDQLVNQILFDASLAYFDWLRAYKETEVYSNFLENAKVRFRGTKQRAETGDIAAIDTVEAKIAVQNRALSLEQAKVQLRNKSLELSNYLWVGDNIPVELRADVVPDIDLEGTIDTTLEILGKPLDSFGIEDHPKIKSLGYKIDGLRVEKKLKENRLLPRIDLEYNFLTETPELLNSFAAEQYKGGFVFQVPLFLRKERGDLKLAKFKLRDAQFEFDNAEIEIKNKVLAIYYELNSFQVQNALIDDIVADYETLLAAEERKFSFGESSLFLINSRESKLIDARLKQVEVENKYYLSKAKLFQSLSINPKNL</sequence>
<comment type="caution">
    <text evidence="1">The sequence shown here is derived from an EMBL/GenBank/DDBJ whole genome shotgun (WGS) entry which is preliminary data.</text>
</comment>
<protein>
    <submittedName>
        <fullName evidence="1">TolC family protein</fullName>
    </submittedName>
</protein>
<reference evidence="1" key="1">
    <citation type="submission" date="2024-09" db="EMBL/GenBank/DDBJ databases">
        <authorList>
            <person name="Liu J."/>
        </authorList>
    </citation>
    <scope>NUCLEOTIDE SEQUENCE</scope>
    <source>
        <strain evidence="1">NBU2967</strain>
    </source>
</reference>
<name>A0ACC7LIL8_9FLAO</name>
<dbReference type="Proteomes" id="UP001595191">
    <property type="component" value="Unassembled WGS sequence"/>
</dbReference>
<keyword evidence="2" id="KW-1185">Reference proteome</keyword>
<proteinExistence type="predicted"/>
<evidence type="ECO:0000313" key="2">
    <source>
        <dbReference type="Proteomes" id="UP001595191"/>
    </source>
</evidence>
<organism evidence="1 2">
    <name type="scientific">Meishania litoralis</name>
    <dbReference type="NCBI Taxonomy" id="3434685"/>
    <lineage>
        <taxon>Bacteria</taxon>
        <taxon>Pseudomonadati</taxon>
        <taxon>Bacteroidota</taxon>
        <taxon>Flavobacteriia</taxon>
        <taxon>Flavobacteriales</taxon>
        <taxon>Flavobacteriaceae</taxon>
        <taxon>Meishania</taxon>
    </lineage>
</organism>
<gene>
    <name evidence="1" type="ORF">ACEZ3G_07895</name>
</gene>
<accession>A0ACC7LIL8</accession>
<evidence type="ECO:0000313" key="1">
    <source>
        <dbReference type="EMBL" id="MFH6603394.1"/>
    </source>
</evidence>